<comment type="catalytic activity">
    <reaction evidence="3">
        <text>RX + glutathione = an S-substituted glutathione + a halide anion + H(+)</text>
        <dbReference type="Rhea" id="RHEA:16437"/>
        <dbReference type="ChEBI" id="CHEBI:15378"/>
        <dbReference type="ChEBI" id="CHEBI:16042"/>
        <dbReference type="ChEBI" id="CHEBI:17792"/>
        <dbReference type="ChEBI" id="CHEBI:57925"/>
        <dbReference type="ChEBI" id="CHEBI:90779"/>
        <dbReference type="EC" id="2.5.1.18"/>
    </reaction>
</comment>
<dbReference type="InterPro" id="IPR045073">
    <property type="entry name" value="Omega/Tau-like"/>
</dbReference>
<evidence type="ECO:0000259" key="5">
    <source>
        <dbReference type="PROSITE" id="PS50405"/>
    </source>
</evidence>
<evidence type="ECO:0000256" key="2">
    <source>
        <dbReference type="ARBA" id="ARBA00022679"/>
    </source>
</evidence>
<dbReference type="SUPFAM" id="SSF52833">
    <property type="entry name" value="Thioredoxin-like"/>
    <property type="match status" value="1"/>
</dbReference>
<dbReference type="InterPro" id="IPR036282">
    <property type="entry name" value="Glutathione-S-Trfase_C_sf"/>
</dbReference>
<dbReference type="Gene3D" id="1.20.1050.10">
    <property type="match status" value="1"/>
</dbReference>
<dbReference type="PANTHER" id="PTHR43968:SF6">
    <property type="entry name" value="GLUTATHIONE S-TRANSFERASE OMEGA"/>
    <property type="match status" value="1"/>
</dbReference>
<keyword evidence="2 6" id="KW-0808">Transferase</keyword>
<evidence type="ECO:0000256" key="3">
    <source>
        <dbReference type="ARBA" id="ARBA00047960"/>
    </source>
</evidence>
<organism evidence="6 7">
    <name type="scientific">Thiothrix lacustris</name>
    <dbReference type="NCBI Taxonomy" id="525917"/>
    <lineage>
        <taxon>Bacteria</taxon>
        <taxon>Pseudomonadati</taxon>
        <taxon>Pseudomonadota</taxon>
        <taxon>Gammaproteobacteria</taxon>
        <taxon>Thiotrichales</taxon>
        <taxon>Thiotrichaceae</taxon>
        <taxon>Thiothrix</taxon>
    </lineage>
</organism>
<dbReference type="InterPro" id="IPR036249">
    <property type="entry name" value="Thioredoxin-like_sf"/>
</dbReference>
<proteinExistence type="predicted"/>
<dbReference type="InterPro" id="IPR040079">
    <property type="entry name" value="Glutathione_S-Trfase"/>
</dbReference>
<dbReference type="EMBL" id="MTEJ01000404">
    <property type="protein sequence ID" value="OQX03475.1"/>
    <property type="molecule type" value="Genomic_DNA"/>
</dbReference>
<dbReference type="InterPro" id="IPR010987">
    <property type="entry name" value="Glutathione-S-Trfase_C-like"/>
</dbReference>
<dbReference type="InterPro" id="IPR050983">
    <property type="entry name" value="GST_Omega/HSP26"/>
</dbReference>
<dbReference type="Pfam" id="PF13409">
    <property type="entry name" value="GST_N_2"/>
    <property type="match status" value="1"/>
</dbReference>
<dbReference type="Proteomes" id="UP000192491">
    <property type="component" value="Unassembled WGS sequence"/>
</dbReference>
<dbReference type="PROSITE" id="PS50404">
    <property type="entry name" value="GST_NTER"/>
    <property type="match status" value="1"/>
</dbReference>
<protein>
    <recommendedName>
        <fullName evidence="1">glutathione transferase</fullName>
        <ecNumber evidence="1">2.5.1.18</ecNumber>
    </recommendedName>
</protein>
<dbReference type="PANTHER" id="PTHR43968">
    <property type="match status" value="1"/>
</dbReference>
<dbReference type="SFLD" id="SFLDS00019">
    <property type="entry name" value="Glutathione_Transferase_(cytos"/>
    <property type="match status" value="1"/>
</dbReference>
<dbReference type="PROSITE" id="PS50405">
    <property type="entry name" value="GST_CTER"/>
    <property type="match status" value="1"/>
</dbReference>
<dbReference type="SUPFAM" id="SSF47616">
    <property type="entry name" value="GST C-terminal domain-like"/>
    <property type="match status" value="1"/>
</dbReference>
<dbReference type="SFLD" id="SFLDG01152">
    <property type="entry name" value="Main.3:_Omega-_and_Tau-like"/>
    <property type="match status" value="1"/>
</dbReference>
<dbReference type="GO" id="GO:0004364">
    <property type="term" value="F:glutathione transferase activity"/>
    <property type="evidence" value="ECO:0007669"/>
    <property type="project" value="UniProtKB-EC"/>
</dbReference>
<name>A0A1Y1QDY7_9GAMM</name>
<dbReference type="Gene3D" id="3.40.30.10">
    <property type="entry name" value="Glutaredoxin"/>
    <property type="match status" value="1"/>
</dbReference>
<comment type="caution">
    <text evidence="6">The sequence shown here is derived from an EMBL/GenBank/DDBJ whole genome shotgun (WGS) entry which is preliminary data.</text>
</comment>
<dbReference type="AlphaFoldDB" id="A0A1Y1QDY7"/>
<gene>
    <name evidence="6" type="ORF">BWK73_39405</name>
</gene>
<feature type="domain" description="GST C-terminal" evidence="5">
    <location>
        <begin position="87"/>
        <end position="226"/>
    </location>
</feature>
<dbReference type="EC" id="2.5.1.18" evidence="1"/>
<evidence type="ECO:0000259" key="4">
    <source>
        <dbReference type="PROSITE" id="PS50404"/>
    </source>
</evidence>
<evidence type="ECO:0000313" key="7">
    <source>
        <dbReference type="Proteomes" id="UP000192491"/>
    </source>
</evidence>
<reference evidence="6 7" key="1">
    <citation type="submission" date="2017-01" db="EMBL/GenBank/DDBJ databases">
        <title>Novel large sulfur bacteria in the metagenomes of groundwater-fed chemosynthetic microbial mats in the Lake Huron basin.</title>
        <authorList>
            <person name="Sharrar A.M."/>
            <person name="Flood B.E."/>
            <person name="Bailey J.V."/>
            <person name="Jones D.S."/>
            <person name="Biddanda B."/>
            <person name="Ruberg S.A."/>
            <person name="Marcus D.N."/>
            <person name="Dick G.J."/>
        </authorList>
    </citation>
    <scope>NUCLEOTIDE SEQUENCE [LARGE SCALE GENOMIC DNA]</scope>
    <source>
        <strain evidence="6">A8</strain>
    </source>
</reference>
<accession>A0A1Y1QDY7</accession>
<sequence>MHTPHKLELVSFKVCPFVQRSVIALNMKGIEYSLTHINPHDAPDWFKAISPLGKVPVLLVDGTPLFESAVILEYLDEVYPPSLHPADPLEKAQHRAWIEFCSELIGRQFRMVTAKDETAFNEARESLQQGLQRLATVVDATGPFFSGSELKLVDTVYAPLFMRLSLARQLVGLELELGTRLQTWSDTLLGLEAVKTSVVEDFNAVFLNFLKMQESWLLARYQAATP</sequence>
<evidence type="ECO:0000256" key="1">
    <source>
        <dbReference type="ARBA" id="ARBA00012452"/>
    </source>
</evidence>
<dbReference type="SFLD" id="SFLDG00358">
    <property type="entry name" value="Main_(cytGST)"/>
    <property type="match status" value="1"/>
</dbReference>
<dbReference type="GO" id="GO:0005737">
    <property type="term" value="C:cytoplasm"/>
    <property type="evidence" value="ECO:0007669"/>
    <property type="project" value="TreeGrafter"/>
</dbReference>
<evidence type="ECO:0000313" key="6">
    <source>
        <dbReference type="EMBL" id="OQX03475.1"/>
    </source>
</evidence>
<dbReference type="InterPro" id="IPR004045">
    <property type="entry name" value="Glutathione_S-Trfase_N"/>
</dbReference>
<feature type="domain" description="GST N-terminal" evidence="4">
    <location>
        <begin position="5"/>
        <end position="83"/>
    </location>
</feature>
<dbReference type="CDD" id="cd00570">
    <property type="entry name" value="GST_N_family"/>
    <property type="match status" value="1"/>
</dbReference>